<feature type="transmembrane region" description="Helical" evidence="1">
    <location>
        <begin position="7"/>
        <end position="26"/>
    </location>
</feature>
<keyword evidence="1" id="KW-0472">Membrane</keyword>
<evidence type="ECO:0000256" key="1">
    <source>
        <dbReference type="SAM" id="Phobius"/>
    </source>
</evidence>
<keyword evidence="1" id="KW-1133">Transmembrane helix</keyword>
<keyword evidence="3" id="KW-1185">Reference proteome</keyword>
<name>A0A9E7MWE1_THEAG</name>
<evidence type="ECO:0000313" key="2">
    <source>
        <dbReference type="EMBL" id="USS40169.1"/>
    </source>
</evidence>
<keyword evidence="1" id="KW-0812">Transmembrane</keyword>
<proteinExistence type="predicted"/>
<sequence>MVGMKKAVPFALGISAVLVLVSLYYATHSEKYAFWQTIDTVEFYLKDNNTGSIFAGTLFAQTNGELKRVVLIGWVNITESDFGGALVGIPHGWRLISAETDYRDKNLTNISDWMDVLVTNDPASSARYRIFIGPAAHGMPIQHPCGGGTGNIFVELVPEEDSKNLTVKLGVGSDFKVLEDGRKVLVLATTSKNVTIEFDEQQK</sequence>
<dbReference type="AlphaFoldDB" id="A0A9E7MWE1"/>
<dbReference type="Proteomes" id="UP001055732">
    <property type="component" value="Chromosome"/>
</dbReference>
<organism evidence="2 3">
    <name type="scientific">Thermococcus aggregans</name>
    <dbReference type="NCBI Taxonomy" id="110163"/>
    <lineage>
        <taxon>Archaea</taxon>
        <taxon>Methanobacteriati</taxon>
        <taxon>Methanobacteriota</taxon>
        <taxon>Thermococci</taxon>
        <taxon>Thermococcales</taxon>
        <taxon>Thermococcaceae</taxon>
        <taxon>Thermococcus</taxon>
    </lineage>
</organism>
<accession>A0A9E7MWE1</accession>
<dbReference type="RefSeq" id="WP_253304126.1">
    <property type="nucleotide sequence ID" value="NZ_CP099582.1"/>
</dbReference>
<gene>
    <name evidence="2" type="ORF">NF865_07485</name>
</gene>
<reference evidence="2" key="1">
    <citation type="journal article" date="1998" name="Int. J. Syst. Bacteriol. 48 Pt">
        <title>Thermococcus guaymasensis sp. nov. and Thermococcus aggregans sp. nov., two novel thermophilic archaea isolated from the Guaymas Basin hydrothermal vent site.</title>
        <authorList>
            <person name="Canganella F."/>
            <person name="Jones W.J."/>
            <person name="Gambacorta A."/>
            <person name="Antranikian G."/>
        </authorList>
    </citation>
    <scope>NUCLEOTIDE SEQUENCE</scope>
    <source>
        <strain evidence="2">TY</strain>
    </source>
</reference>
<reference evidence="2" key="2">
    <citation type="submission" date="2022-06" db="EMBL/GenBank/DDBJ databases">
        <authorList>
            <person name="Park Y.-J."/>
        </authorList>
    </citation>
    <scope>NUCLEOTIDE SEQUENCE</scope>
    <source>
        <strain evidence="2">TY</strain>
    </source>
</reference>
<protein>
    <submittedName>
        <fullName evidence="2">Uncharacterized protein</fullName>
    </submittedName>
</protein>
<evidence type="ECO:0000313" key="3">
    <source>
        <dbReference type="Proteomes" id="UP001055732"/>
    </source>
</evidence>
<dbReference type="KEGG" id="tagg:NF865_07485"/>
<dbReference type="EMBL" id="CP099582">
    <property type="protein sequence ID" value="USS40169.1"/>
    <property type="molecule type" value="Genomic_DNA"/>
</dbReference>